<evidence type="ECO:0000313" key="3">
    <source>
        <dbReference type="Proteomes" id="UP000030694"/>
    </source>
</evidence>
<gene>
    <name evidence="2" type="ORF">PFMC_04382</name>
</gene>
<keyword evidence="1" id="KW-0812">Transmembrane</keyword>
<organism evidence="2 3">
    <name type="scientific">Plasmodium falciparum (isolate Camp / Malaysia)</name>
    <dbReference type="NCBI Taxonomy" id="5835"/>
    <lineage>
        <taxon>Eukaryota</taxon>
        <taxon>Sar</taxon>
        <taxon>Alveolata</taxon>
        <taxon>Apicomplexa</taxon>
        <taxon>Aconoidasida</taxon>
        <taxon>Haemosporida</taxon>
        <taxon>Plasmodiidae</taxon>
        <taxon>Plasmodium</taxon>
        <taxon>Plasmodium (Laverania)</taxon>
    </lineage>
</organism>
<keyword evidence="1" id="KW-0472">Membrane</keyword>
<dbReference type="Proteomes" id="UP000030694">
    <property type="component" value="Unassembled WGS sequence"/>
</dbReference>
<name>A0A024X228_PLAFC</name>
<feature type="transmembrane region" description="Helical" evidence="1">
    <location>
        <begin position="42"/>
        <end position="61"/>
    </location>
</feature>
<feature type="transmembrane region" description="Helical" evidence="1">
    <location>
        <begin position="6"/>
        <end position="21"/>
    </location>
</feature>
<reference evidence="2 3" key="2">
    <citation type="submission" date="2013-02" db="EMBL/GenBank/DDBJ databases">
        <title>The Genome Sequence of Plasmodium falciparum CAMP/Malaysia.</title>
        <authorList>
            <consortium name="The Broad Institute Genome Sequencing Platform"/>
            <consortium name="The Broad Institute Genome Sequencing Center for Infectious Disease"/>
            <person name="Neafsey D."/>
            <person name="Cheeseman I."/>
            <person name="Volkman S."/>
            <person name="Adams J."/>
            <person name="Walker B."/>
            <person name="Young S.K."/>
            <person name="Zeng Q."/>
            <person name="Gargeya S."/>
            <person name="Fitzgerald M."/>
            <person name="Haas B."/>
            <person name="Abouelleil A."/>
            <person name="Alvarado L."/>
            <person name="Arachchi H.M."/>
            <person name="Berlin A.M."/>
            <person name="Chapman S.B."/>
            <person name="Dewar J."/>
            <person name="Goldberg J."/>
            <person name="Griggs A."/>
            <person name="Gujja S."/>
            <person name="Hansen M."/>
            <person name="Howarth C."/>
            <person name="Imamovic A."/>
            <person name="Larimer J."/>
            <person name="McCowan C."/>
            <person name="Murphy C."/>
            <person name="Neiman D."/>
            <person name="Pearson M."/>
            <person name="Priest M."/>
            <person name="Roberts A."/>
            <person name="Saif S."/>
            <person name="Shea T."/>
            <person name="Sisk P."/>
            <person name="Sykes S."/>
            <person name="Wortman J."/>
            <person name="Nusbaum C."/>
            <person name="Birren B."/>
        </authorList>
    </citation>
    <scope>NUCLEOTIDE SEQUENCE [LARGE SCALE GENOMIC DNA]</scope>
    <source>
        <strain evidence="2 3">CAMP/Malaysia</strain>
    </source>
</reference>
<evidence type="ECO:0000313" key="2">
    <source>
        <dbReference type="EMBL" id="ETW59569.1"/>
    </source>
</evidence>
<dbReference type="AlphaFoldDB" id="A0A024X228"/>
<proteinExistence type="predicted"/>
<accession>A0A024X228</accession>
<dbReference type="EMBL" id="KI927542">
    <property type="protein sequence ID" value="ETW59569.1"/>
    <property type="molecule type" value="Genomic_DNA"/>
</dbReference>
<keyword evidence="1" id="KW-1133">Transmembrane helix</keyword>
<sequence>MNFLIDNYSFILLIYIFNLPQDKKNLPYRQKYCNNSKKKIKIYIYIYIHYMNLLFFILFKINKNITYSLTKDKINIPLHIKKEKK</sequence>
<reference evidence="2 3" key="1">
    <citation type="submission" date="2013-02" db="EMBL/GenBank/DDBJ databases">
        <title>The Genome Annotation of Plasmodium falciparum CAMP/Malaysia.</title>
        <authorList>
            <consortium name="The Broad Institute Genome Sequencing Platform"/>
            <consortium name="The Broad Institute Genome Sequencing Center for Infectious Disease"/>
            <person name="Neafsey D."/>
            <person name="Hoffman S."/>
            <person name="Volkman S."/>
            <person name="Rosenthal P."/>
            <person name="Walker B."/>
            <person name="Young S.K."/>
            <person name="Zeng Q."/>
            <person name="Gargeya S."/>
            <person name="Fitzgerald M."/>
            <person name="Haas B."/>
            <person name="Abouelleil A."/>
            <person name="Allen A.W."/>
            <person name="Alvarado L."/>
            <person name="Arachchi H.M."/>
            <person name="Berlin A.M."/>
            <person name="Chapman S.B."/>
            <person name="Gainer-Dewar J."/>
            <person name="Goldberg J."/>
            <person name="Griggs A."/>
            <person name="Gujja S."/>
            <person name="Hansen M."/>
            <person name="Howarth C."/>
            <person name="Imamovic A."/>
            <person name="Ireland A."/>
            <person name="Larimer J."/>
            <person name="McCowan C."/>
            <person name="Murphy C."/>
            <person name="Pearson M."/>
            <person name="Poon T.W."/>
            <person name="Priest M."/>
            <person name="Roberts A."/>
            <person name="Saif S."/>
            <person name="Shea T."/>
            <person name="Sisk P."/>
            <person name="Sykes S."/>
            <person name="Wortman J."/>
            <person name="Nusbaum C."/>
            <person name="Birren B."/>
        </authorList>
    </citation>
    <scope>NUCLEOTIDE SEQUENCE [LARGE SCALE GENOMIC DNA]</scope>
    <source>
        <strain evidence="2 3">CAMP/Malaysia</strain>
    </source>
</reference>
<evidence type="ECO:0000256" key="1">
    <source>
        <dbReference type="SAM" id="Phobius"/>
    </source>
</evidence>
<protein>
    <submittedName>
        <fullName evidence="2">Uncharacterized protein</fullName>
    </submittedName>
</protein>